<feature type="transmembrane region" description="Helical" evidence="6">
    <location>
        <begin position="169"/>
        <end position="188"/>
    </location>
</feature>
<feature type="transmembrane region" description="Helical" evidence="6">
    <location>
        <begin position="307"/>
        <end position="324"/>
    </location>
</feature>
<sequence>MRWGATNVLRDRNARLYLGGVIVSGFGDTAMMLAAGIWVKTLTGSNSLAALVGFCVWAPTIAGPVLGIVADRVPRRRLLVGTNLALAVVMTALLTVRTSGHVWLLFAVLLVVGIGMVITDAAETALVATAIAPELRGDFNGLVRTAIESMKLVAPLAGAALFTTIGGPAVALVDAVTFMMAAAAFRLLRVPRHNPTVRTRRWRTSESAGIRLRDRRVRPRTRTRWTADTADGIRYLWRQPESRAIVVSAGFAIMLASLSSTATYAMLDSGLHQSPAFAGVLMPVQGMGSIVSGLAAGALMRRTSERSFATAGLVVFALGVLARATPWLPVVLGGSLLIGLGLPCPLVAAMTVIQQRTPHALLGRVGATANTIMFAPNGFALLGGSALVAVLDYRMQTITAGLLALTIATLLARTTTRRNTTTAAISTSDIDVV</sequence>
<evidence type="ECO:0000259" key="7">
    <source>
        <dbReference type="PROSITE" id="PS50850"/>
    </source>
</evidence>
<protein>
    <submittedName>
        <fullName evidence="8">MFS transporter</fullName>
    </submittedName>
</protein>
<dbReference type="InterPro" id="IPR020846">
    <property type="entry name" value="MFS_dom"/>
</dbReference>
<feature type="transmembrane region" description="Helical" evidence="6">
    <location>
        <begin position="277"/>
        <end position="300"/>
    </location>
</feature>
<dbReference type="Proteomes" id="UP000503540">
    <property type="component" value="Chromosome"/>
</dbReference>
<feature type="transmembrane region" description="Helical" evidence="6">
    <location>
        <begin position="16"/>
        <end position="39"/>
    </location>
</feature>
<feature type="transmembrane region" description="Helical" evidence="6">
    <location>
        <begin position="45"/>
        <end position="66"/>
    </location>
</feature>
<evidence type="ECO:0000256" key="4">
    <source>
        <dbReference type="ARBA" id="ARBA00022989"/>
    </source>
</evidence>
<comment type="subcellular location">
    <subcellularLocation>
        <location evidence="1">Cell membrane</location>
        <topology evidence="1">Multi-pass membrane protein</topology>
    </subcellularLocation>
</comment>
<evidence type="ECO:0000256" key="6">
    <source>
        <dbReference type="SAM" id="Phobius"/>
    </source>
</evidence>
<dbReference type="EMBL" id="CP046172">
    <property type="protein sequence ID" value="QIS11525.1"/>
    <property type="molecule type" value="Genomic_DNA"/>
</dbReference>
<keyword evidence="9" id="KW-1185">Reference proteome</keyword>
<organism evidence="8 9">
    <name type="scientific">Nocardia arthritidis</name>
    <dbReference type="NCBI Taxonomy" id="228602"/>
    <lineage>
        <taxon>Bacteria</taxon>
        <taxon>Bacillati</taxon>
        <taxon>Actinomycetota</taxon>
        <taxon>Actinomycetes</taxon>
        <taxon>Mycobacteriales</taxon>
        <taxon>Nocardiaceae</taxon>
        <taxon>Nocardia</taxon>
    </lineage>
</organism>
<dbReference type="Pfam" id="PF07690">
    <property type="entry name" value="MFS_1"/>
    <property type="match status" value="1"/>
</dbReference>
<dbReference type="RefSeq" id="WP_167474321.1">
    <property type="nucleotide sequence ID" value="NZ_CP046172.1"/>
</dbReference>
<evidence type="ECO:0000256" key="3">
    <source>
        <dbReference type="ARBA" id="ARBA00022692"/>
    </source>
</evidence>
<feature type="transmembrane region" description="Helical" evidence="6">
    <location>
        <begin position="365"/>
        <end position="387"/>
    </location>
</feature>
<dbReference type="Gene3D" id="1.20.1250.20">
    <property type="entry name" value="MFS general substrate transporter like domains"/>
    <property type="match status" value="1"/>
</dbReference>
<dbReference type="SUPFAM" id="SSF103473">
    <property type="entry name" value="MFS general substrate transporter"/>
    <property type="match status" value="1"/>
</dbReference>
<dbReference type="GO" id="GO:0022857">
    <property type="term" value="F:transmembrane transporter activity"/>
    <property type="evidence" value="ECO:0007669"/>
    <property type="project" value="InterPro"/>
</dbReference>
<evidence type="ECO:0000313" key="8">
    <source>
        <dbReference type="EMBL" id="QIS11525.1"/>
    </source>
</evidence>
<name>A0A6G9YE17_9NOCA</name>
<evidence type="ECO:0000313" key="9">
    <source>
        <dbReference type="Proteomes" id="UP000503540"/>
    </source>
</evidence>
<proteinExistence type="predicted"/>
<keyword evidence="4 6" id="KW-1133">Transmembrane helix</keyword>
<feature type="domain" description="Major facilitator superfamily (MFS) profile" evidence="7">
    <location>
        <begin position="13"/>
        <end position="418"/>
    </location>
</feature>
<keyword evidence="3 6" id="KW-0812">Transmembrane</keyword>
<dbReference type="InterPro" id="IPR036259">
    <property type="entry name" value="MFS_trans_sf"/>
</dbReference>
<dbReference type="CDD" id="cd06173">
    <property type="entry name" value="MFS_MefA_like"/>
    <property type="match status" value="1"/>
</dbReference>
<feature type="transmembrane region" description="Helical" evidence="6">
    <location>
        <begin position="330"/>
        <end position="353"/>
    </location>
</feature>
<dbReference type="GO" id="GO:0005886">
    <property type="term" value="C:plasma membrane"/>
    <property type="evidence" value="ECO:0007669"/>
    <property type="project" value="UniProtKB-SubCell"/>
</dbReference>
<keyword evidence="2" id="KW-1003">Cell membrane</keyword>
<feature type="transmembrane region" description="Helical" evidence="6">
    <location>
        <begin position="102"/>
        <end position="122"/>
    </location>
</feature>
<keyword evidence="5 6" id="KW-0472">Membrane</keyword>
<reference evidence="8 9" key="1">
    <citation type="journal article" date="2019" name="ACS Chem. Biol.">
        <title>Identification and Mobilization of a Cryptic Antibiotic Biosynthesis Gene Locus from a Human-Pathogenic Nocardia Isolate.</title>
        <authorList>
            <person name="Herisse M."/>
            <person name="Ishida K."/>
            <person name="Porter J.L."/>
            <person name="Howden B."/>
            <person name="Hertweck C."/>
            <person name="Stinear T.P."/>
            <person name="Pidot S.J."/>
        </authorList>
    </citation>
    <scope>NUCLEOTIDE SEQUENCE [LARGE SCALE GENOMIC DNA]</scope>
    <source>
        <strain evidence="8 9">AUSMDU00012717</strain>
    </source>
</reference>
<feature type="transmembrane region" description="Helical" evidence="6">
    <location>
        <begin position="244"/>
        <end position="265"/>
    </location>
</feature>
<dbReference type="AlphaFoldDB" id="A0A6G9YE17"/>
<accession>A0A6G9YE17</accession>
<dbReference type="PANTHER" id="PTHR23513:SF6">
    <property type="entry name" value="MAJOR FACILITATOR SUPERFAMILY ASSOCIATED DOMAIN-CONTAINING PROTEIN"/>
    <property type="match status" value="1"/>
</dbReference>
<evidence type="ECO:0000256" key="5">
    <source>
        <dbReference type="ARBA" id="ARBA00023136"/>
    </source>
</evidence>
<dbReference type="KEGG" id="nah:F5544_18255"/>
<gene>
    <name evidence="8" type="ORF">F5544_18255</name>
</gene>
<feature type="transmembrane region" description="Helical" evidence="6">
    <location>
        <begin position="393"/>
        <end position="412"/>
    </location>
</feature>
<dbReference type="PROSITE" id="PS50850">
    <property type="entry name" value="MFS"/>
    <property type="match status" value="1"/>
</dbReference>
<evidence type="ECO:0000256" key="2">
    <source>
        <dbReference type="ARBA" id="ARBA00022475"/>
    </source>
</evidence>
<evidence type="ECO:0000256" key="1">
    <source>
        <dbReference type="ARBA" id="ARBA00004651"/>
    </source>
</evidence>
<dbReference type="PANTHER" id="PTHR23513">
    <property type="entry name" value="INTEGRAL MEMBRANE EFFLUX PROTEIN-RELATED"/>
    <property type="match status" value="1"/>
</dbReference>
<dbReference type="InterPro" id="IPR011701">
    <property type="entry name" value="MFS"/>
</dbReference>